<organism evidence="2 3">
    <name type="scientific">Chytriomyces confervae</name>
    <dbReference type="NCBI Taxonomy" id="246404"/>
    <lineage>
        <taxon>Eukaryota</taxon>
        <taxon>Fungi</taxon>
        <taxon>Fungi incertae sedis</taxon>
        <taxon>Chytridiomycota</taxon>
        <taxon>Chytridiomycota incertae sedis</taxon>
        <taxon>Chytridiomycetes</taxon>
        <taxon>Chytridiales</taxon>
        <taxon>Chytriomycetaceae</taxon>
        <taxon>Chytriomyces</taxon>
    </lineage>
</organism>
<dbReference type="EMBL" id="QEAP01000090">
    <property type="protein sequence ID" value="TPX75199.1"/>
    <property type="molecule type" value="Genomic_DNA"/>
</dbReference>
<feature type="compositionally biased region" description="Basic and acidic residues" evidence="1">
    <location>
        <begin position="80"/>
        <end position="99"/>
    </location>
</feature>
<protein>
    <submittedName>
        <fullName evidence="2">Uncharacterized protein</fullName>
    </submittedName>
</protein>
<name>A0A507FFT1_9FUNG</name>
<feature type="compositionally biased region" description="Acidic residues" evidence="1">
    <location>
        <begin position="132"/>
        <end position="142"/>
    </location>
</feature>
<evidence type="ECO:0000256" key="1">
    <source>
        <dbReference type="SAM" id="MobiDB-lite"/>
    </source>
</evidence>
<reference evidence="2 3" key="1">
    <citation type="journal article" date="2019" name="Sci. Rep.">
        <title>Comparative genomics of chytrid fungi reveal insights into the obligate biotrophic and pathogenic lifestyle of Synchytrium endobioticum.</title>
        <authorList>
            <person name="van de Vossenberg B.T.L.H."/>
            <person name="Warris S."/>
            <person name="Nguyen H.D.T."/>
            <person name="van Gent-Pelzer M.P.E."/>
            <person name="Joly D.L."/>
            <person name="van de Geest H.C."/>
            <person name="Bonants P.J.M."/>
            <person name="Smith D.S."/>
            <person name="Levesque C.A."/>
            <person name="van der Lee T.A.J."/>
        </authorList>
    </citation>
    <scope>NUCLEOTIDE SEQUENCE [LARGE SCALE GENOMIC DNA]</scope>
    <source>
        <strain evidence="2 3">CBS 675.73</strain>
    </source>
</reference>
<gene>
    <name evidence="2" type="ORF">CcCBS67573_g03530</name>
</gene>
<accession>A0A507FFT1</accession>
<keyword evidence="3" id="KW-1185">Reference proteome</keyword>
<dbReference type="AlphaFoldDB" id="A0A507FFT1"/>
<evidence type="ECO:0000313" key="3">
    <source>
        <dbReference type="Proteomes" id="UP000320333"/>
    </source>
</evidence>
<dbReference type="OrthoDB" id="2147921at2759"/>
<feature type="region of interest" description="Disordered" evidence="1">
    <location>
        <begin position="115"/>
        <end position="142"/>
    </location>
</feature>
<comment type="caution">
    <text evidence="2">The sequence shown here is derived from an EMBL/GenBank/DDBJ whole genome shotgun (WGS) entry which is preliminary data.</text>
</comment>
<sequence>MDANYLKHAIGPALNAALSSLLSYPHPTQITDPVAHADKLEMQKVASDVEAERLRIKAITDCKRRIGMSLGEAIAKMEQRGSARKAKLDEEDRLKKESEEQIEVAPVVQVVETVEPTEVVSEEEPAAPPAPEFEEAEEEPPV</sequence>
<proteinExistence type="predicted"/>
<feature type="region of interest" description="Disordered" evidence="1">
    <location>
        <begin position="80"/>
        <end position="100"/>
    </location>
</feature>
<dbReference type="Proteomes" id="UP000320333">
    <property type="component" value="Unassembled WGS sequence"/>
</dbReference>
<evidence type="ECO:0000313" key="2">
    <source>
        <dbReference type="EMBL" id="TPX75199.1"/>
    </source>
</evidence>